<dbReference type="SUPFAM" id="SSF46689">
    <property type="entry name" value="Homeodomain-like"/>
    <property type="match status" value="1"/>
</dbReference>
<keyword evidence="1" id="KW-0805">Transcription regulation</keyword>
<protein>
    <submittedName>
        <fullName evidence="5">AraC family transcriptional regulator</fullName>
    </submittedName>
</protein>
<dbReference type="GO" id="GO:0003700">
    <property type="term" value="F:DNA-binding transcription factor activity"/>
    <property type="evidence" value="ECO:0007669"/>
    <property type="project" value="InterPro"/>
</dbReference>
<evidence type="ECO:0000256" key="3">
    <source>
        <dbReference type="ARBA" id="ARBA00023163"/>
    </source>
</evidence>
<dbReference type="GO" id="GO:0043565">
    <property type="term" value="F:sequence-specific DNA binding"/>
    <property type="evidence" value="ECO:0007669"/>
    <property type="project" value="InterPro"/>
</dbReference>
<organism evidence="5 6">
    <name type="scientific">Brumimicrobium glaciale</name>
    <dbReference type="NCBI Taxonomy" id="200475"/>
    <lineage>
        <taxon>Bacteria</taxon>
        <taxon>Pseudomonadati</taxon>
        <taxon>Bacteroidota</taxon>
        <taxon>Flavobacteriia</taxon>
        <taxon>Flavobacteriales</taxon>
        <taxon>Crocinitomicaceae</taxon>
        <taxon>Brumimicrobium</taxon>
    </lineage>
</organism>
<gene>
    <name evidence="5" type="ORF">ERX46_02015</name>
</gene>
<comment type="caution">
    <text evidence="5">The sequence shown here is derived from an EMBL/GenBank/DDBJ whole genome shotgun (WGS) entry which is preliminary data.</text>
</comment>
<dbReference type="EMBL" id="SETE01000001">
    <property type="protein sequence ID" value="RYM35794.1"/>
    <property type="molecule type" value="Genomic_DNA"/>
</dbReference>
<dbReference type="AlphaFoldDB" id="A0A4Q4KUI0"/>
<dbReference type="InterPro" id="IPR053142">
    <property type="entry name" value="PchR_regulatory_protein"/>
</dbReference>
<dbReference type="Proteomes" id="UP000293952">
    <property type="component" value="Unassembled WGS sequence"/>
</dbReference>
<evidence type="ECO:0000256" key="2">
    <source>
        <dbReference type="ARBA" id="ARBA00023125"/>
    </source>
</evidence>
<feature type="domain" description="HTH araC/xylS-type" evidence="4">
    <location>
        <begin position="237"/>
        <end position="335"/>
    </location>
</feature>
<dbReference type="PROSITE" id="PS01124">
    <property type="entry name" value="HTH_ARAC_FAMILY_2"/>
    <property type="match status" value="1"/>
</dbReference>
<name>A0A4Q4KUI0_9FLAO</name>
<sequence length="337" mass="39207">MREFKVNSLPLKDVIESLSRSFNVPFKENCDEFSLAIPSRLGIGQIRGVNFDNGLGIITYDCQFYEDIRIKFTVDEVHPIKYLYSAQGSIKHSFANESEVHKIDQFKCAIVASEKSIGHILTFAKNENHKILSLEIDREKFSKNAKCEINSLGSKLKALFKDTLAEKTFYHEGFYGLEFKDIFTEILKYEDKMLIRKYHMESIALRIFVNQIIQYEDDLSGEDKSSIIRVNELNKVDELNKYIQLNLDKDLTILSLSQQSGLNPNKLQFAFKHMFKATVNEYVTHHRLEESKRLLQNKNLNISEVLGKVGFESNSYFSKIFKREFDMSPSEYRKLVE</sequence>
<accession>A0A4Q4KUI0</accession>
<proteinExistence type="predicted"/>
<dbReference type="OrthoDB" id="2666928at2"/>
<keyword evidence="2" id="KW-0238">DNA-binding</keyword>
<dbReference type="PANTHER" id="PTHR47893:SF1">
    <property type="entry name" value="REGULATORY PROTEIN PCHR"/>
    <property type="match status" value="1"/>
</dbReference>
<evidence type="ECO:0000256" key="1">
    <source>
        <dbReference type="ARBA" id="ARBA00023015"/>
    </source>
</evidence>
<keyword evidence="3" id="KW-0804">Transcription</keyword>
<dbReference type="InterPro" id="IPR009057">
    <property type="entry name" value="Homeodomain-like_sf"/>
</dbReference>
<dbReference type="SMART" id="SM00342">
    <property type="entry name" value="HTH_ARAC"/>
    <property type="match status" value="1"/>
</dbReference>
<dbReference type="PANTHER" id="PTHR47893">
    <property type="entry name" value="REGULATORY PROTEIN PCHR"/>
    <property type="match status" value="1"/>
</dbReference>
<evidence type="ECO:0000259" key="4">
    <source>
        <dbReference type="PROSITE" id="PS01124"/>
    </source>
</evidence>
<dbReference type="RefSeq" id="WP_130092161.1">
    <property type="nucleotide sequence ID" value="NZ_SETE01000001.1"/>
</dbReference>
<dbReference type="Gene3D" id="1.10.10.60">
    <property type="entry name" value="Homeodomain-like"/>
    <property type="match status" value="2"/>
</dbReference>
<dbReference type="PRINTS" id="PR00032">
    <property type="entry name" value="HTHARAC"/>
</dbReference>
<evidence type="ECO:0000313" key="6">
    <source>
        <dbReference type="Proteomes" id="UP000293952"/>
    </source>
</evidence>
<reference evidence="5 6" key="1">
    <citation type="submission" date="2019-02" db="EMBL/GenBank/DDBJ databases">
        <title>Genome sequence of the sea-ice species Brumimicrobium glaciale.</title>
        <authorList>
            <person name="Bowman J.P."/>
        </authorList>
    </citation>
    <scope>NUCLEOTIDE SEQUENCE [LARGE SCALE GENOMIC DNA]</scope>
    <source>
        <strain evidence="5 6">IC156</strain>
    </source>
</reference>
<keyword evidence="6" id="KW-1185">Reference proteome</keyword>
<dbReference type="InterPro" id="IPR018060">
    <property type="entry name" value="HTH_AraC"/>
</dbReference>
<evidence type="ECO:0000313" key="5">
    <source>
        <dbReference type="EMBL" id="RYM35794.1"/>
    </source>
</evidence>
<dbReference type="Pfam" id="PF12833">
    <property type="entry name" value="HTH_18"/>
    <property type="match status" value="1"/>
</dbReference>
<dbReference type="InterPro" id="IPR020449">
    <property type="entry name" value="Tscrpt_reg_AraC-type_HTH"/>
</dbReference>